<dbReference type="InterPro" id="IPR002701">
    <property type="entry name" value="CM_II_prokaryot"/>
</dbReference>
<dbReference type="PROSITE" id="PS51671">
    <property type="entry name" value="ACT"/>
    <property type="match status" value="1"/>
</dbReference>
<accession>D2REP8</accession>
<dbReference type="EMBL" id="CP001857">
    <property type="protein sequence ID" value="ADB58592.1"/>
    <property type="molecule type" value="Genomic_DNA"/>
</dbReference>
<evidence type="ECO:0000259" key="15">
    <source>
        <dbReference type="PROSITE" id="PS51671"/>
    </source>
</evidence>
<dbReference type="GO" id="GO:0004664">
    <property type="term" value="F:prephenate dehydratase activity"/>
    <property type="evidence" value="ECO:0007669"/>
    <property type="project" value="InterPro"/>
</dbReference>
<evidence type="ECO:0000256" key="5">
    <source>
        <dbReference type="ARBA" id="ARBA00022605"/>
    </source>
</evidence>
<dbReference type="PROSITE" id="PS51171">
    <property type="entry name" value="PREPHENATE_DEHYDR_3"/>
    <property type="match status" value="1"/>
</dbReference>
<dbReference type="InterPro" id="IPR008927">
    <property type="entry name" value="6-PGluconate_DH-like_C_sf"/>
</dbReference>
<dbReference type="GeneID" id="8740236"/>
<dbReference type="KEGG" id="apo:Arcpr_1546"/>
<feature type="domain" description="ACT" evidence="15">
    <location>
        <begin position="538"/>
        <end position="618"/>
    </location>
</feature>
<dbReference type="Proteomes" id="UP000001901">
    <property type="component" value="Chromosome"/>
</dbReference>
<evidence type="ECO:0000256" key="10">
    <source>
        <dbReference type="ARBA" id="ARBA00023239"/>
    </source>
</evidence>
<evidence type="ECO:0000256" key="6">
    <source>
        <dbReference type="ARBA" id="ARBA00023002"/>
    </source>
</evidence>
<dbReference type="Pfam" id="PF00800">
    <property type="entry name" value="PDT"/>
    <property type="match status" value="1"/>
</dbReference>
<dbReference type="GO" id="GO:0008977">
    <property type="term" value="F:prephenate dehydrogenase (NAD+) activity"/>
    <property type="evidence" value="ECO:0007669"/>
    <property type="project" value="UniProtKB-EC"/>
</dbReference>
<dbReference type="SUPFAM" id="SSF51735">
    <property type="entry name" value="NAD(P)-binding Rossmann-fold domains"/>
    <property type="match status" value="1"/>
</dbReference>
<dbReference type="GO" id="GO:0004665">
    <property type="term" value="F:prephenate dehydrogenase (NADP+) activity"/>
    <property type="evidence" value="ECO:0007669"/>
    <property type="project" value="InterPro"/>
</dbReference>
<keyword evidence="10" id="KW-0456">Lyase</keyword>
<keyword evidence="17" id="KW-1185">Reference proteome</keyword>
<dbReference type="InterPro" id="IPR003099">
    <property type="entry name" value="Prephen_DH"/>
</dbReference>
<dbReference type="GO" id="GO:0005737">
    <property type="term" value="C:cytoplasm"/>
    <property type="evidence" value="ECO:0007669"/>
    <property type="project" value="TreeGrafter"/>
</dbReference>
<keyword evidence="9" id="KW-0584">Phenylalanine biosynthesis</keyword>
<evidence type="ECO:0000256" key="11">
    <source>
        <dbReference type="ARBA" id="ARBA00049260"/>
    </source>
</evidence>
<sequence>MRILIFGVGGMGRFFRDFFRVRGYDVRGYDTIKDRRDVELDEISDFDVIFVCVPMECIKDALEDIKKYANKNALLVDISTIKSDILPYFDESGFDYMSIHPMFGPKSDIGLSNIIVVHRSGRREEEVILEEFKKAGAVISYLPRERHDVVMAEIQGLSHFTLIALADFLKDRVGEIINYASPIFCVLYKLASRIVSQNWKMYLKIQKNAEEKREEFLKHMISLSERLKDEREFKKLFEDLRDVYIDKGESTIILDSYKATLDVNDLNLVRGYIRALDSLILRLIERRVETGKKVAEIKKERNEPIEITDVEEIKIRDLIANTHLNPVLIYRIFDSLMTLTKEEEYRVLGVNKKLAILGPMGSFSEEMALRLVGSRLPLIYCSTTDEIIRAVERGKVDYGLIPIENSINGTVLPVLDALLNSNVEVFGECELEVVHCLTAKREIPLKSVKVVYSHPQAIAQCINFINNYLPHAEIRYTTSTSDAIKLLDENSVAITSEYAARLYRLCILRKGIQDVKNNVTRFYLIRRKGGKRSGRITAMFFGVEDRVGALKDVLEVFYKKNINMRKLESRPAKTGLGDYIFFVEIERALDEDDLKELKEVTTFYKIIGVFDRVESLTLN</sequence>
<dbReference type="Pfam" id="PF20463">
    <property type="entry name" value="PDH_C"/>
    <property type="match status" value="1"/>
</dbReference>
<dbReference type="Gene3D" id="3.30.70.260">
    <property type="match status" value="1"/>
</dbReference>
<dbReference type="Gene3D" id="3.40.190.10">
    <property type="entry name" value="Periplasmic binding protein-like II"/>
    <property type="match status" value="2"/>
</dbReference>
<evidence type="ECO:0000259" key="12">
    <source>
        <dbReference type="PROSITE" id="PS51168"/>
    </source>
</evidence>
<dbReference type="Pfam" id="PF02153">
    <property type="entry name" value="PDH_N"/>
    <property type="match status" value="1"/>
</dbReference>
<dbReference type="SUPFAM" id="SSF55021">
    <property type="entry name" value="ACT-like"/>
    <property type="match status" value="1"/>
</dbReference>
<dbReference type="AlphaFoldDB" id="D2REP8"/>
<dbReference type="InterPro" id="IPR045865">
    <property type="entry name" value="ACT-like_dom_sf"/>
</dbReference>
<dbReference type="eggNOG" id="arCOG00245">
    <property type="taxonomic scope" value="Archaea"/>
</dbReference>
<dbReference type="InterPro" id="IPR002912">
    <property type="entry name" value="ACT_dom"/>
</dbReference>
<evidence type="ECO:0000313" key="17">
    <source>
        <dbReference type="Proteomes" id="UP000001901"/>
    </source>
</evidence>
<name>D2REP8_ARCPA</name>
<dbReference type="Pfam" id="PF01817">
    <property type="entry name" value="CM_2"/>
    <property type="match status" value="1"/>
</dbReference>
<dbReference type="Gene3D" id="1.10.3660.10">
    <property type="entry name" value="6-phosphogluconate dehydrogenase C-terminal like domain"/>
    <property type="match status" value="1"/>
</dbReference>
<dbReference type="SMART" id="SM00830">
    <property type="entry name" value="CM_2"/>
    <property type="match status" value="1"/>
</dbReference>
<dbReference type="CDD" id="cd13532">
    <property type="entry name" value="PBP2_PDT_like"/>
    <property type="match status" value="1"/>
</dbReference>
<dbReference type="GO" id="GO:0009094">
    <property type="term" value="P:L-phenylalanine biosynthetic process"/>
    <property type="evidence" value="ECO:0007669"/>
    <property type="project" value="UniProtKB-KW"/>
</dbReference>
<dbReference type="RefSeq" id="WP_012940928.1">
    <property type="nucleotide sequence ID" value="NC_013741.1"/>
</dbReference>
<evidence type="ECO:0000256" key="7">
    <source>
        <dbReference type="ARBA" id="ARBA00023027"/>
    </source>
</evidence>
<dbReference type="CDD" id="cd04905">
    <property type="entry name" value="ACT_CM-PDT"/>
    <property type="match status" value="1"/>
</dbReference>
<keyword evidence="8" id="KW-0057">Aromatic amino acid biosynthesis</keyword>
<evidence type="ECO:0000259" key="13">
    <source>
        <dbReference type="PROSITE" id="PS51171"/>
    </source>
</evidence>
<dbReference type="SUPFAM" id="SSF48600">
    <property type="entry name" value="Chorismate mutase II"/>
    <property type="match status" value="1"/>
</dbReference>
<dbReference type="InterPro" id="IPR046826">
    <property type="entry name" value="PDH_N"/>
</dbReference>
<dbReference type="HOGENOM" id="CLU_442556_0_0_2"/>
<evidence type="ECO:0000313" key="16">
    <source>
        <dbReference type="EMBL" id="ADB58592.1"/>
    </source>
</evidence>
<evidence type="ECO:0000256" key="3">
    <source>
        <dbReference type="ARBA" id="ARBA00016891"/>
    </source>
</evidence>
<dbReference type="EC" id="1.3.1.12" evidence="2"/>
<feature type="domain" description="Prephenate dehydratase" evidence="13">
    <location>
        <begin position="353"/>
        <end position="527"/>
    </location>
</feature>
<dbReference type="Gene3D" id="1.20.59.10">
    <property type="entry name" value="Chorismate mutase"/>
    <property type="match status" value="1"/>
</dbReference>
<dbReference type="GO" id="GO:0070403">
    <property type="term" value="F:NAD+ binding"/>
    <property type="evidence" value="ECO:0007669"/>
    <property type="project" value="InterPro"/>
</dbReference>
<proteinExistence type="predicted"/>
<dbReference type="UniPathway" id="UPA00122">
    <property type="reaction ID" value="UER00961"/>
</dbReference>
<comment type="catalytic activity">
    <reaction evidence="11">
        <text>prephenate + NAD(+) = 3-(4-hydroxyphenyl)pyruvate + CO2 + NADH</text>
        <dbReference type="Rhea" id="RHEA:13869"/>
        <dbReference type="ChEBI" id="CHEBI:16526"/>
        <dbReference type="ChEBI" id="CHEBI:29934"/>
        <dbReference type="ChEBI" id="CHEBI:36242"/>
        <dbReference type="ChEBI" id="CHEBI:57540"/>
        <dbReference type="ChEBI" id="CHEBI:57945"/>
        <dbReference type="EC" id="1.3.1.12"/>
    </reaction>
</comment>
<evidence type="ECO:0000256" key="9">
    <source>
        <dbReference type="ARBA" id="ARBA00023222"/>
    </source>
</evidence>
<feature type="domain" description="Prephenate/arogenate dehydrogenase" evidence="14">
    <location>
        <begin position="1"/>
        <end position="262"/>
    </location>
</feature>
<dbReference type="PANTHER" id="PTHR21022">
    <property type="entry name" value="PREPHENATE DEHYDRATASE P PROTEIN"/>
    <property type="match status" value="1"/>
</dbReference>
<dbReference type="PROSITE" id="PS51176">
    <property type="entry name" value="PDH_ADH"/>
    <property type="match status" value="1"/>
</dbReference>
<comment type="pathway">
    <text evidence="1">Amino-acid biosynthesis; L-tyrosine biosynthesis; (4-hydroxyphenyl)pyruvate from prephenate (NAD(+) route): step 1/1.</text>
</comment>
<evidence type="ECO:0000256" key="8">
    <source>
        <dbReference type="ARBA" id="ARBA00023141"/>
    </source>
</evidence>
<dbReference type="InterPro" id="IPR036979">
    <property type="entry name" value="CM_dom_sf"/>
</dbReference>
<dbReference type="PROSITE" id="PS51168">
    <property type="entry name" value="CHORISMATE_MUT_2"/>
    <property type="match status" value="1"/>
</dbReference>
<keyword evidence="7" id="KW-0520">NAD</keyword>
<dbReference type="NCBIfam" id="NF008865">
    <property type="entry name" value="PRK11898.1"/>
    <property type="match status" value="1"/>
</dbReference>
<dbReference type="Pfam" id="PF01842">
    <property type="entry name" value="ACT"/>
    <property type="match status" value="1"/>
</dbReference>
<evidence type="ECO:0000256" key="2">
    <source>
        <dbReference type="ARBA" id="ARBA00012068"/>
    </source>
</evidence>
<feature type="domain" description="Chorismate mutase" evidence="12">
    <location>
        <begin position="260"/>
        <end position="348"/>
    </location>
</feature>
<evidence type="ECO:0000259" key="14">
    <source>
        <dbReference type="PROSITE" id="PS51176"/>
    </source>
</evidence>
<reference evidence="16 17" key="1">
    <citation type="journal article" date="2010" name="Stand. Genomic Sci.">
        <title>Complete genome sequence of Archaeoglobus profundus type strain (AV18).</title>
        <authorList>
            <person name="von Jan M."/>
            <person name="Lapidus A."/>
            <person name="Del Rio T.G."/>
            <person name="Copeland A."/>
            <person name="Tice H."/>
            <person name="Cheng J.F."/>
            <person name="Lucas S."/>
            <person name="Chen F."/>
            <person name="Nolan M."/>
            <person name="Goodwin L."/>
            <person name="Han C."/>
            <person name="Pitluck S."/>
            <person name="Liolios K."/>
            <person name="Ivanova N."/>
            <person name="Mavromatis K."/>
            <person name="Ovchinnikova G."/>
            <person name="Chertkov O."/>
            <person name="Pati A."/>
            <person name="Chen A."/>
            <person name="Palaniappan K."/>
            <person name="Land M."/>
            <person name="Hauser L."/>
            <person name="Chang Y.J."/>
            <person name="Jeffries C.D."/>
            <person name="Saunders E."/>
            <person name="Brettin T."/>
            <person name="Detter J.C."/>
            <person name="Chain P."/>
            <person name="Eichinger K."/>
            <person name="Huber H."/>
            <person name="Spring S."/>
            <person name="Rohde M."/>
            <person name="Goker M."/>
            <person name="Wirth R."/>
            <person name="Woyke T."/>
            <person name="Bristow J."/>
            <person name="Eisen J.A."/>
            <person name="Markowitz V."/>
            <person name="Hugenholtz P."/>
            <person name="Kyrpides N.C."/>
            <person name="Klenk H.P."/>
        </authorList>
    </citation>
    <scope>NUCLEOTIDE SEQUENCE [LARGE SCALE GENOMIC DNA]</scope>
    <source>
        <strain evidence="17">DSM 5631 / JCM 9629 / NBRC 100127 / Av18</strain>
    </source>
</reference>
<dbReference type="PaxDb" id="572546-Arcpr_1546"/>
<dbReference type="SUPFAM" id="SSF48179">
    <property type="entry name" value="6-phosphogluconate dehydrogenase C-terminal domain-like"/>
    <property type="match status" value="1"/>
</dbReference>
<dbReference type="GO" id="GO:0046417">
    <property type="term" value="P:chorismate metabolic process"/>
    <property type="evidence" value="ECO:0007669"/>
    <property type="project" value="InterPro"/>
</dbReference>
<dbReference type="PANTHER" id="PTHR21022:SF19">
    <property type="entry name" value="PREPHENATE DEHYDRATASE-RELATED"/>
    <property type="match status" value="1"/>
</dbReference>
<dbReference type="OrthoDB" id="8755at2157"/>
<dbReference type="InterPro" id="IPR001086">
    <property type="entry name" value="Preph_deHydtase"/>
</dbReference>
<dbReference type="STRING" id="572546.Arcpr_1546"/>
<evidence type="ECO:0000256" key="4">
    <source>
        <dbReference type="ARBA" id="ARBA00022498"/>
    </source>
</evidence>
<keyword evidence="4" id="KW-0827">Tyrosine biosynthesis</keyword>
<dbReference type="Gene3D" id="3.40.50.720">
    <property type="entry name" value="NAD(P)-binding Rossmann-like Domain"/>
    <property type="match status" value="1"/>
</dbReference>
<gene>
    <name evidence="16" type="ordered locus">Arcpr_1546</name>
</gene>
<keyword evidence="5" id="KW-0028">Amino-acid biosynthesis</keyword>
<dbReference type="InterPro" id="IPR046825">
    <property type="entry name" value="PDH_C"/>
</dbReference>
<organism evidence="16 17">
    <name type="scientific">Archaeoglobus profundus (strain DSM 5631 / JCM 9629 / NBRC 100127 / Av18)</name>
    <dbReference type="NCBI Taxonomy" id="572546"/>
    <lineage>
        <taxon>Archaea</taxon>
        <taxon>Methanobacteriati</taxon>
        <taxon>Methanobacteriota</taxon>
        <taxon>Archaeoglobi</taxon>
        <taxon>Archaeoglobales</taxon>
        <taxon>Archaeoglobaceae</taxon>
        <taxon>Archaeoglobus</taxon>
    </lineage>
</organism>
<dbReference type="SUPFAM" id="SSF53850">
    <property type="entry name" value="Periplasmic binding protein-like II"/>
    <property type="match status" value="1"/>
</dbReference>
<dbReference type="InterPro" id="IPR036291">
    <property type="entry name" value="NAD(P)-bd_dom_sf"/>
</dbReference>
<dbReference type="GO" id="GO:0004106">
    <property type="term" value="F:chorismate mutase activity"/>
    <property type="evidence" value="ECO:0007669"/>
    <property type="project" value="InterPro"/>
</dbReference>
<dbReference type="GO" id="GO:0006571">
    <property type="term" value="P:tyrosine biosynthetic process"/>
    <property type="evidence" value="ECO:0007669"/>
    <property type="project" value="UniProtKB-UniPathway"/>
</dbReference>
<protein>
    <recommendedName>
        <fullName evidence="3">Prephenate dehydrogenase</fullName>
        <ecNumber evidence="2">1.3.1.12</ecNumber>
    </recommendedName>
</protein>
<keyword evidence="6" id="KW-0560">Oxidoreductase</keyword>
<evidence type="ECO:0000256" key="1">
    <source>
        <dbReference type="ARBA" id="ARBA00005067"/>
    </source>
</evidence>
<dbReference type="InterPro" id="IPR036263">
    <property type="entry name" value="Chorismate_II_sf"/>
</dbReference>